<dbReference type="Proteomes" id="UP000233750">
    <property type="component" value="Unassembled WGS sequence"/>
</dbReference>
<dbReference type="SMART" id="SM00530">
    <property type="entry name" value="HTH_XRE"/>
    <property type="match status" value="1"/>
</dbReference>
<dbReference type="Pfam" id="PF13560">
    <property type="entry name" value="HTH_31"/>
    <property type="match status" value="1"/>
</dbReference>
<keyword evidence="4" id="KW-1185">Reference proteome</keyword>
<dbReference type="Pfam" id="PF17765">
    <property type="entry name" value="MLTR_LBD"/>
    <property type="match status" value="1"/>
</dbReference>
<accession>A0A2N3X0M1</accession>
<comment type="caution">
    <text evidence="3">The sequence shown here is derived from an EMBL/GenBank/DDBJ whole genome shotgun (WGS) entry which is preliminary data.</text>
</comment>
<sequence>MDRTELAGFLRSRRERIAPEDVGLPAGRRRRTPGLRREEVARLAFISVEYYTRLEQARGPNPSNEVLAGLTRALRLSDVEGDHLHELAGAPRPARGPSREVRQTILDLLDRLPQTAGIVLSATYEVLAWNPLAAALLEDFSALSREERSLPRRVFLPRGRDRLYGLVEAEAFARAMANRLRVTAAKYPDDPEVRTLVADLLAGSERFAALWASHDVVAASTFSKTFEHPVVGTVCVDCDVLGISDRDQEVVLYTAAPGSPGEEALRLLSVLGTQRIG</sequence>
<reference evidence="3 4" key="1">
    <citation type="submission" date="2017-12" db="EMBL/GenBank/DDBJ databases">
        <title>Sequencing the genomes of 1000 Actinobacteria strains.</title>
        <authorList>
            <person name="Klenk H.-P."/>
        </authorList>
    </citation>
    <scope>NUCLEOTIDE SEQUENCE [LARGE SCALE GENOMIC DNA]</scope>
    <source>
        <strain evidence="3 4">DSM 45165</strain>
    </source>
</reference>
<dbReference type="PANTHER" id="PTHR35010">
    <property type="entry name" value="BLL4672 PROTEIN-RELATED"/>
    <property type="match status" value="1"/>
</dbReference>
<evidence type="ECO:0000259" key="1">
    <source>
        <dbReference type="SMART" id="SM00530"/>
    </source>
</evidence>
<dbReference type="AlphaFoldDB" id="A0A2N3X0M1"/>
<dbReference type="EMBL" id="PJMY01000002">
    <property type="protein sequence ID" value="PKV99674.1"/>
    <property type="molecule type" value="Genomic_DNA"/>
</dbReference>
<organism evidence="3 4">
    <name type="scientific">Amycolatopsis echigonensis</name>
    <dbReference type="NCBI Taxonomy" id="2576905"/>
    <lineage>
        <taxon>Bacteria</taxon>
        <taxon>Bacillati</taxon>
        <taxon>Actinomycetota</taxon>
        <taxon>Actinomycetes</taxon>
        <taxon>Pseudonocardiales</taxon>
        <taxon>Pseudonocardiaceae</taxon>
        <taxon>Amycolatopsis</taxon>
    </lineage>
</organism>
<evidence type="ECO:0000313" key="3">
    <source>
        <dbReference type="EMBL" id="PKV99674.1"/>
    </source>
</evidence>
<dbReference type="SUPFAM" id="SSF47413">
    <property type="entry name" value="lambda repressor-like DNA-binding domains"/>
    <property type="match status" value="1"/>
</dbReference>
<dbReference type="Gene3D" id="3.30.450.180">
    <property type="match status" value="1"/>
</dbReference>
<dbReference type="OrthoDB" id="3608749at2"/>
<dbReference type="EMBL" id="JACJHR010000066">
    <property type="protein sequence ID" value="MBB2504155.1"/>
    <property type="molecule type" value="Genomic_DNA"/>
</dbReference>
<protein>
    <submittedName>
        <fullName evidence="2">Helix-turn-helix domain-containing protein</fullName>
    </submittedName>
    <submittedName>
        <fullName evidence="3">Helix-turn-helix protein</fullName>
    </submittedName>
</protein>
<proteinExistence type="predicted"/>
<evidence type="ECO:0000313" key="2">
    <source>
        <dbReference type="EMBL" id="MBB2504155.1"/>
    </source>
</evidence>
<evidence type="ECO:0000313" key="5">
    <source>
        <dbReference type="Proteomes" id="UP000550260"/>
    </source>
</evidence>
<dbReference type="RefSeq" id="WP_101434229.1">
    <property type="nucleotide sequence ID" value="NZ_JACJHR010000066.1"/>
</dbReference>
<dbReference type="Proteomes" id="UP000550260">
    <property type="component" value="Unassembled WGS sequence"/>
</dbReference>
<dbReference type="PANTHER" id="PTHR35010:SF2">
    <property type="entry name" value="BLL4672 PROTEIN"/>
    <property type="match status" value="1"/>
</dbReference>
<dbReference type="Gene3D" id="1.10.260.40">
    <property type="entry name" value="lambda repressor-like DNA-binding domains"/>
    <property type="match status" value="1"/>
</dbReference>
<feature type="domain" description="HTH cro/C1-type" evidence="1">
    <location>
        <begin position="9"/>
        <end position="81"/>
    </location>
</feature>
<dbReference type="InterPro" id="IPR010982">
    <property type="entry name" value="Lambda_DNA-bd_dom_sf"/>
</dbReference>
<dbReference type="InterPro" id="IPR001387">
    <property type="entry name" value="Cro/C1-type_HTH"/>
</dbReference>
<gene>
    <name evidence="3" type="ORF">ATK30_0656</name>
    <name evidence="2" type="ORF">H5411_34055</name>
</gene>
<name>A0A2N3X0M1_9PSEU</name>
<dbReference type="InterPro" id="IPR041413">
    <property type="entry name" value="MLTR_LBD"/>
</dbReference>
<evidence type="ECO:0000313" key="4">
    <source>
        <dbReference type="Proteomes" id="UP000233750"/>
    </source>
</evidence>
<accession>A0A8E1W5V8</accession>
<reference evidence="2 5" key="2">
    <citation type="submission" date="2020-08" db="EMBL/GenBank/DDBJ databases">
        <title>Amycolatopsis echigonensis JCM 21831.</title>
        <authorList>
            <person name="Tedsree N."/>
            <person name="Kuncharoen N."/>
            <person name="Likhitwitayawuid K."/>
            <person name="Tanasupawat S."/>
        </authorList>
    </citation>
    <scope>NUCLEOTIDE SEQUENCE [LARGE SCALE GENOMIC DNA]</scope>
    <source>
        <strain evidence="2 5">JCM 21831</strain>
    </source>
</reference>
<dbReference type="GO" id="GO:0003677">
    <property type="term" value="F:DNA binding"/>
    <property type="evidence" value="ECO:0007669"/>
    <property type="project" value="InterPro"/>
</dbReference>